<reference evidence="3" key="1">
    <citation type="submission" date="2023-11" db="EMBL/GenBank/DDBJ databases">
        <authorList>
            <person name="De Vega J J."/>
            <person name="De Vega J J."/>
        </authorList>
    </citation>
    <scope>NUCLEOTIDE SEQUENCE</scope>
</reference>
<dbReference type="PANTHER" id="PTHR44414:SF1">
    <property type="entry name" value="PROTEIN NEDD1"/>
    <property type="match status" value="1"/>
</dbReference>
<evidence type="ECO:0000256" key="2">
    <source>
        <dbReference type="SAM" id="MobiDB-lite"/>
    </source>
</evidence>
<dbReference type="EMBL" id="CAVNYO010000061">
    <property type="protein sequence ID" value="CAK5264573.1"/>
    <property type="molecule type" value="Genomic_DNA"/>
</dbReference>
<feature type="region of interest" description="Disordered" evidence="2">
    <location>
        <begin position="297"/>
        <end position="541"/>
    </location>
</feature>
<feature type="coiled-coil region" evidence="1">
    <location>
        <begin position="582"/>
        <end position="616"/>
    </location>
</feature>
<dbReference type="InterPro" id="IPR036322">
    <property type="entry name" value="WD40_repeat_dom_sf"/>
</dbReference>
<accession>A0AAD2GY43</accession>
<keyword evidence="4" id="KW-1185">Reference proteome</keyword>
<comment type="caution">
    <text evidence="3">The sequence shown here is derived from an EMBL/GenBank/DDBJ whole genome shotgun (WGS) entry which is preliminary data.</text>
</comment>
<dbReference type="InterPro" id="IPR052818">
    <property type="entry name" value="NEDD1_Spindle_Assembly"/>
</dbReference>
<dbReference type="InterPro" id="IPR015943">
    <property type="entry name" value="WD40/YVTN_repeat-like_dom_sf"/>
</dbReference>
<dbReference type="GO" id="GO:0005814">
    <property type="term" value="C:centriole"/>
    <property type="evidence" value="ECO:0007669"/>
    <property type="project" value="TreeGrafter"/>
</dbReference>
<proteinExistence type="predicted"/>
<dbReference type="GO" id="GO:0005737">
    <property type="term" value="C:cytoplasm"/>
    <property type="evidence" value="ECO:0007669"/>
    <property type="project" value="TreeGrafter"/>
</dbReference>
<sequence>MQAITASRQLFLADSASLKQPPSSLSPCLPLLASCQAAAWAPDNSSLNLATGATVHRYNPFLNSLAEIYTVSSGNNISHLLSRGKDSLVFAVAERIHVLESTKITQTIEVHKSPITTISISSSNDLLASASSSGVHIHNLSLNSHTVLRGLQLPAGQCVTACAFHPHTRTRLLVGAGKQLFVYETTRPSSPLKTISLNDASVDPLVSISCSPFSKTLVATASSNGCVSLVDLEKEKGLFRTLNLKVELTCLTFSQDGSLIYLGTASGKLLLLDLRALDKPPKVVIISEDGSPVETISVQRKLKTPESTAKPLSTAKEPAVTTKPKTLEVKGQQDPSPAKRRTEKEKLAGVSSRKLLSPPANAHSKVLSPSNGVRERVRSHKKEESVSTRPRKISATESLSARSEARRMATSTTLRPGAATSRRTSSISQKTPAAAAPMSRTPSPDLPSFTAQPITPAGNGKVFAHLQTPQEGKERNKGKTVLFREADEPDADEENEQAEREKSLSIQISPRRPSIPAMASNNWAPSPLRNAIPASPGNPSAQGAQEFLRNIVRDVMFDLHQEQKAEMVGMHLDMLRMGRGWKKELRELMDEYVGDLRDLREENKRLREENERLRRGY</sequence>
<dbReference type="GO" id="GO:0043015">
    <property type="term" value="F:gamma-tubulin binding"/>
    <property type="evidence" value="ECO:0007669"/>
    <property type="project" value="TreeGrafter"/>
</dbReference>
<dbReference type="GO" id="GO:0007020">
    <property type="term" value="P:microtubule nucleation"/>
    <property type="evidence" value="ECO:0007669"/>
    <property type="project" value="TreeGrafter"/>
</dbReference>
<keyword evidence="1" id="KW-0175">Coiled coil</keyword>
<organism evidence="3 4">
    <name type="scientific">Mycena citricolor</name>
    <dbReference type="NCBI Taxonomy" id="2018698"/>
    <lineage>
        <taxon>Eukaryota</taxon>
        <taxon>Fungi</taxon>
        <taxon>Dikarya</taxon>
        <taxon>Basidiomycota</taxon>
        <taxon>Agaricomycotina</taxon>
        <taxon>Agaricomycetes</taxon>
        <taxon>Agaricomycetidae</taxon>
        <taxon>Agaricales</taxon>
        <taxon>Marasmiineae</taxon>
        <taxon>Mycenaceae</taxon>
        <taxon>Mycena</taxon>
    </lineage>
</organism>
<dbReference type="SUPFAM" id="SSF50978">
    <property type="entry name" value="WD40 repeat-like"/>
    <property type="match status" value="1"/>
</dbReference>
<name>A0AAD2GY43_9AGAR</name>
<evidence type="ECO:0000313" key="4">
    <source>
        <dbReference type="Proteomes" id="UP001295794"/>
    </source>
</evidence>
<feature type="compositionally biased region" description="Polar residues" evidence="2">
    <location>
        <begin position="421"/>
        <end position="431"/>
    </location>
</feature>
<dbReference type="Pfam" id="PF00400">
    <property type="entry name" value="WD40"/>
    <property type="match status" value="1"/>
</dbReference>
<dbReference type="GO" id="GO:0036064">
    <property type="term" value="C:ciliary basal body"/>
    <property type="evidence" value="ECO:0007669"/>
    <property type="project" value="TreeGrafter"/>
</dbReference>
<dbReference type="GO" id="GO:0000278">
    <property type="term" value="P:mitotic cell cycle"/>
    <property type="evidence" value="ECO:0007669"/>
    <property type="project" value="TreeGrafter"/>
</dbReference>
<evidence type="ECO:0000256" key="1">
    <source>
        <dbReference type="SAM" id="Coils"/>
    </source>
</evidence>
<dbReference type="GO" id="GO:0000922">
    <property type="term" value="C:spindle pole"/>
    <property type="evidence" value="ECO:0007669"/>
    <property type="project" value="TreeGrafter"/>
</dbReference>
<feature type="compositionally biased region" description="Acidic residues" evidence="2">
    <location>
        <begin position="487"/>
        <end position="496"/>
    </location>
</feature>
<dbReference type="InterPro" id="IPR001680">
    <property type="entry name" value="WD40_rpt"/>
</dbReference>
<evidence type="ECO:0000313" key="3">
    <source>
        <dbReference type="EMBL" id="CAK5264573.1"/>
    </source>
</evidence>
<dbReference type="Gene3D" id="2.130.10.10">
    <property type="entry name" value="YVTN repeat-like/Quinoprotein amine dehydrogenase"/>
    <property type="match status" value="1"/>
</dbReference>
<dbReference type="AlphaFoldDB" id="A0AAD2GY43"/>
<feature type="compositionally biased region" description="Basic and acidic residues" evidence="2">
    <location>
        <begin position="471"/>
        <end position="486"/>
    </location>
</feature>
<gene>
    <name evidence="3" type="ORF">MYCIT1_LOCUS4842</name>
</gene>
<protein>
    <recommendedName>
        <fullName evidence="5">WD40 repeat-like protein</fullName>
    </recommendedName>
</protein>
<dbReference type="SMART" id="SM00320">
    <property type="entry name" value="WD40"/>
    <property type="match status" value="4"/>
</dbReference>
<evidence type="ECO:0008006" key="5">
    <source>
        <dbReference type="Google" id="ProtNLM"/>
    </source>
</evidence>
<dbReference type="PANTHER" id="PTHR44414">
    <property type="entry name" value="PROTEIN NEDD1"/>
    <property type="match status" value="1"/>
</dbReference>
<dbReference type="Proteomes" id="UP001295794">
    <property type="component" value="Unassembled WGS sequence"/>
</dbReference>
<feature type="compositionally biased region" description="Basic and acidic residues" evidence="2">
    <location>
        <begin position="373"/>
        <end position="386"/>
    </location>
</feature>